<proteinExistence type="predicted"/>
<dbReference type="EMBL" id="LR796241">
    <property type="protein sequence ID" value="CAB4131253.1"/>
    <property type="molecule type" value="Genomic_DNA"/>
</dbReference>
<accession>A0A6J5LD37</accession>
<reference evidence="1" key="1">
    <citation type="submission" date="2020-04" db="EMBL/GenBank/DDBJ databases">
        <authorList>
            <person name="Chiriac C."/>
            <person name="Salcher M."/>
            <person name="Ghai R."/>
            <person name="Kavagutti S V."/>
        </authorList>
    </citation>
    <scope>NUCLEOTIDE SEQUENCE</scope>
</reference>
<gene>
    <name evidence="1" type="ORF">UFOVP126_56</name>
</gene>
<name>A0A6J5LD37_9CAUD</name>
<sequence length="44" mass="5155">MNHCTKCNRSRLPEGGIFLTATRWICAECWLKFLQGRRSLKETV</sequence>
<protein>
    <submittedName>
        <fullName evidence="1">Uncharacterized protein</fullName>
    </submittedName>
</protein>
<evidence type="ECO:0000313" key="1">
    <source>
        <dbReference type="EMBL" id="CAB4131253.1"/>
    </source>
</evidence>
<organism evidence="1">
    <name type="scientific">uncultured Caudovirales phage</name>
    <dbReference type="NCBI Taxonomy" id="2100421"/>
    <lineage>
        <taxon>Viruses</taxon>
        <taxon>Duplodnaviria</taxon>
        <taxon>Heunggongvirae</taxon>
        <taxon>Uroviricota</taxon>
        <taxon>Caudoviricetes</taxon>
        <taxon>Peduoviridae</taxon>
        <taxon>Maltschvirus</taxon>
        <taxon>Maltschvirus maltsch</taxon>
    </lineage>
</organism>